<organism evidence="1 2">
    <name type="scientific">Nitrospirillum amazonense</name>
    <dbReference type="NCBI Taxonomy" id="28077"/>
    <lineage>
        <taxon>Bacteria</taxon>
        <taxon>Pseudomonadati</taxon>
        <taxon>Pseudomonadota</taxon>
        <taxon>Alphaproteobacteria</taxon>
        <taxon>Rhodospirillales</taxon>
        <taxon>Azospirillaceae</taxon>
        <taxon>Nitrospirillum</taxon>
    </lineage>
</organism>
<sequence>MNYAVNYYIAIPLHRLYQMLYFQQFFNFRFVKFLFCLPDNYLPAL</sequence>
<gene>
    <name evidence="1" type="ORF">FBZ87_10160</name>
</gene>
<name>A0A560KGY8_9PROT</name>
<evidence type="ECO:0000313" key="1">
    <source>
        <dbReference type="EMBL" id="TWB82359.1"/>
    </source>
</evidence>
<dbReference type="Proteomes" id="UP000320516">
    <property type="component" value="Unassembled WGS sequence"/>
</dbReference>
<accession>A0A560KGY8</accession>
<dbReference type="EMBL" id="VITV01000001">
    <property type="protein sequence ID" value="TWB82359.1"/>
    <property type="molecule type" value="Genomic_DNA"/>
</dbReference>
<proteinExistence type="predicted"/>
<dbReference type="AlphaFoldDB" id="A0A560KGY8"/>
<reference evidence="1 2" key="1">
    <citation type="submission" date="2019-06" db="EMBL/GenBank/DDBJ databases">
        <title>Genomic Encyclopedia of Type Strains, Phase IV (KMG-V): Genome sequencing to study the core and pangenomes of soil and plant-associated prokaryotes.</title>
        <authorList>
            <person name="Whitman W."/>
        </authorList>
    </citation>
    <scope>NUCLEOTIDE SEQUENCE [LARGE SCALE GENOMIC DNA]</scope>
    <source>
        <strain evidence="1 2">BR 12005</strain>
    </source>
</reference>
<protein>
    <submittedName>
        <fullName evidence="1">Uncharacterized protein</fullName>
    </submittedName>
</protein>
<evidence type="ECO:0000313" key="2">
    <source>
        <dbReference type="Proteomes" id="UP000320516"/>
    </source>
</evidence>
<comment type="caution">
    <text evidence="1">The sequence shown here is derived from an EMBL/GenBank/DDBJ whole genome shotgun (WGS) entry which is preliminary data.</text>
</comment>